<comment type="pathway">
    <text evidence="1 9">Cofactor biosynthesis; NAD(+) biosynthesis; nicotinate D-ribonucleotide from nicotinate: step 1/1.</text>
</comment>
<proteinExistence type="inferred from homology"/>
<dbReference type="InterPro" id="IPR041525">
    <property type="entry name" value="N/Namide_PRibTrfase"/>
</dbReference>
<dbReference type="RefSeq" id="WP_119085308.1">
    <property type="nucleotide sequence ID" value="NZ_QXIY01000011.1"/>
</dbReference>
<evidence type="ECO:0000259" key="10">
    <source>
        <dbReference type="Pfam" id="PF04095"/>
    </source>
</evidence>
<feature type="domain" description="Nicotinate phosphoribosyltransferase C-terminal" evidence="12">
    <location>
        <begin position="362"/>
        <end position="467"/>
    </location>
</feature>
<dbReference type="EC" id="6.3.4.21" evidence="3 9"/>
<evidence type="ECO:0000256" key="2">
    <source>
        <dbReference type="ARBA" id="ARBA00010897"/>
    </source>
</evidence>
<keyword evidence="7 9" id="KW-0808">Transferase</keyword>
<evidence type="ECO:0000256" key="3">
    <source>
        <dbReference type="ARBA" id="ARBA00013236"/>
    </source>
</evidence>
<evidence type="ECO:0000256" key="6">
    <source>
        <dbReference type="ARBA" id="ARBA00022642"/>
    </source>
</evidence>
<dbReference type="SUPFAM" id="SSF54675">
    <property type="entry name" value="Nicotinate/Quinolinate PRTase N-terminal domain-like"/>
    <property type="match status" value="1"/>
</dbReference>
<dbReference type="SUPFAM" id="SSF51690">
    <property type="entry name" value="Nicotinate/Quinolinate PRTase C-terminal domain-like"/>
    <property type="match status" value="1"/>
</dbReference>
<comment type="caution">
    <text evidence="13">The sequence shown here is derived from an EMBL/GenBank/DDBJ whole genome shotgun (WGS) entry which is preliminary data.</text>
</comment>
<organism evidence="13 14">
    <name type="scientific">Candidatus Cryosericum septentrionale</name>
    <dbReference type="NCBI Taxonomy" id="2290913"/>
    <lineage>
        <taxon>Bacteria</taxon>
        <taxon>Pseudomonadati</taxon>
        <taxon>Caldisericota/Cryosericota group</taxon>
        <taxon>Candidatus Cryosericota</taxon>
        <taxon>Candidatus Cryosericia</taxon>
        <taxon>Candidatus Cryosericales</taxon>
        <taxon>Candidatus Cryosericaceae</taxon>
        <taxon>Candidatus Cryosericum</taxon>
    </lineage>
</organism>
<feature type="domain" description="Nicotinate phosphoribosyltransferase N-terminal" evidence="11">
    <location>
        <begin position="16"/>
        <end position="139"/>
    </location>
</feature>
<comment type="PTM">
    <text evidence="9">Transiently phosphorylated on a His residue during the reaction cycle. Phosphorylation strongly increases the affinity for substrates and increases the rate of nicotinate D-ribonucleotide production. Dephosphorylation regenerates the low-affinity form of the enzyme, leading to product release.</text>
</comment>
<dbReference type="Gene3D" id="3.20.140.10">
    <property type="entry name" value="nicotinate phosphoribosyltransferase"/>
    <property type="match status" value="1"/>
</dbReference>
<keyword evidence="14" id="KW-1185">Reference proteome</keyword>
<dbReference type="GO" id="GO:0005829">
    <property type="term" value="C:cytosol"/>
    <property type="evidence" value="ECO:0007669"/>
    <property type="project" value="TreeGrafter"/>
</dbReference>
<feature type="domain" description="Nicotinate/nicotinamide phosphoribosyltransferase" evidence="10">
    <location>
        <begin position="160"/>
        <end position="356"/>
    </location>
</feature>
<gene>
    <name evidence="13" type="ORF">SMC1_02880</name>
</gene>
<dbReference type="NCBIfam" id="NF009131">
    <property type="entry name" value="PRK12484.1"/>
    <property type="match status" value="1"/>
</dbReference>
<dbReference type="UniPathway" id="UPA00253">
    <property type="reaction ID" value="UER00457"/>
</dbReference>
<dbReference type="FunFam" id="3.20.20.70:FF:000076">
    <property type="entry name" value="Nicotinate phosphoribosyltransferase"/>
    <property type="match status" value="1"/>
</dbReference>
<dbReference type="AlphaFoldDB" id="A0A398DPM4"/>
<evidence type="ECO:0000259" key="12">
    <source>
        <dbReference type="Pfam" id="PF17956"/>
    </source>
</evidence>
<reference evidence="13 14" key="1">
    <citation type="submission" date="2018-09" db="EMBL/GenBank/DDBJ databases">
        <title>Discovery and Ecogenomic Context for Candidatus Cryosericales, a Global Caldiserica Order Active in Thawing Permafrost.</title>
        <authorList>
            <person name="Martinez M.A."/>
            <person name="Woodcroft B.J."/>
            <person name="Ignacio Espinoza J.C."/>
            <person name="Zayed A."/>
            <person name="Singleton C.M."/>
            <person name="Boyd J."/>
            <person name="Li Y.-F."/>
            <person name="Purvine S."/>
            <person name="Maughan H."/>
            <person name="Hodgkins S.B."/>
            <person name="Anderson D."/>
            <person name="Sederholm M."/>
            <person name="Temperton B."/>
            <person name="Saleska S.R."/>
            <person name="Tyson G.W."/>
            <person name="Rich V.I."/>
        </authorList>
    </citation>
    <scope>NUCLEOTIDE SEQUENCE [LARGE SCALE GENOMIC DNA]</scope>
    <source>
        <strain evidence="13 14">SMC1</strain>
    </source>
</reference>
<dbReference type="NCBIfam" id="TIGR01513">
    <property type="entry name" value="NAPRTase_put"/>
    <property type="match status" value="1"/>
</dbReference>
<comment type="function">
    <text evidence="9">Catalyzes the first step in the biosynthesis of NAD from nicotinic acid, the ATP-dependent synthesis of beta-nicotinate D-ribonucleotide from nicotinate and 5-phospho-D-ribose 1-phosphate.</text>
</comment>
<keyword evidence="6 9" id="KW-0662">Pyridine nucleotide biosynthesis</keyword>
<evidence type="ECO:0000313" key="14">
    <source>
        <dbReference type="Proteomes" id="UP000266113"/>
    </source>
</evidence>
<dbReference type="InterPro" id="IPR040727">
    <property type="entry name" value="NAPRTase_N"/>
</dbReference>
<dbReference type="GO" id="GO:0034355">
    <property type="term" value="P:NAD+ biosynthetic process via the salvage pathway"/>
    <property type="evidence" value="ECO:0007669"/>
    <property type="project" value="TreeGrafter"/>
</dbReference>
<dbReference type="Proteomes" id="UP000266113">
    <property type="component" value="Unassembled WGS sequence"/>
</dbReference>
<dbReference type="OrthoDB" id="9770610at2"/>
<evidence type="ECO:0000256" key="7">
    <source>
        <dbReference type="ARBA" id="ARBA00022679"/>
    </source>
</evidence>
<evidence type="ECO:0000256" key="1">
    <source>
        <dbReference type="ARBA" id="ARBA00004952"/>
    </source>
</evidence>
<keyword evidence="13" id="KW-0328">Glycosyltransferase</keyword>
<dbReference type="InterPro" id="IPR041619">
    <property type="entry name" value="NAPRTase_C"/>
</dbReference>
<dbReference type="GO" id="GO:0047280">
    <property type="term" value="F:nicotinamide phosphoribosyltransferase activity"/>
    <property type="evidence" value="ECO:0007669"/>
    <property type="project" value="UniProtKB-ARBA"/>
</dbReference>
<dbReference type="InterPro" id="IPR007229">
    <property type="entry name" value="Nic_PRibTrfase-Fam"/>
</dbReference>
<evidence type="ECO:0000256" key="4">
    <source>
        <dbReference type="ARBA" id="ARBA00022553"/>
    </source>
</evidence>
<dbReference type="InterPro" id="IPR013785">
    <property type="entry name" value="Aldolase_TIM"/>
</dbReference>
<evidence type="ECO:0000256" key="8">
    <source>
        <dbReference type="ARBA" id="ARBA00048668"/>
    </source>
</evidence>
<dbReference type="Pfam" id="PF17767">
    <property type="entry name" value="NAPRTase_N"/>
    <property type="match status" value="1"/>
</dbReference>
<dbReference type="CDD" id="cd01570">
    <property type="entry name" value="NAPRTase_A"/>
    <property type="match status" value="1"/>
</dbReference>
<dbReference type="InterPro" id="IPR036068">
    <property type="entry name" value="Nicotinate_pribotase-like_C"/>
</dbReference>
<evidence type="ECO:0000256" key="5">
    <source>
        <dbReference type="ARBA" id="ARBA00022598"/>
    </source>
</evidence>
<dbReference type="PANTHER" id="PTHR11098">
    <property type="entry name" value="NICOTINATE PHOSPHORIBOSYLTRANSFERASE"/>
    <property type="match status" value="1"/>
</dbReference>
<dbReference type="GO" id="GO:0004516">
    <property type="term" value="F:nicotinate phosphoribosyltransferase activity"/>
    <property type="evidence" value="ECO:0007669"/>
    <property type="project" value="UniProtKB-UniRule"/>
</dbReference>
<dbReference type="Gene3D" id="3.20.20.70">
    <property type="entry name" value="Aldolase class I"/>
    <property type="match status" value="1"/>
</dbReference>
<dbReference type="Pfam" id="PF04095">
    <property type="entry name" value="NAPRTase"/>
    <property type="match status" value="1"/>
</dbReference>
<protein>
    <recommendedName>
        <fullName evidence="3 9">Nicotinate phosphoribosyltransferase</fullName>
        <ecNumber evidence="3 9">6.3.4.21</ecNumber>
    </recommendedName>
</protein>
<evidence type="ECO:0000313" key="13">
    <source>
        <dbReference type="EMBL" id="RIE17165.1"/>
    </source>
</evidence>
<evidence type="ECO:0000259" key="11">
    <source>
        <dbReference type="Pfam" id="PF17767"/>
    </source>
</evidence>
<evidence type="ECO:0000256" key="9">
    <source>
        <dbReference type="RuleBase" id="RU365100"/>
    </source>
</evidence>
<dbReference type="PANTHER" id="PTHR11098:SF1">
    <property type="entry name" value="NICOTINATE PHOSPHORIBOSYLTRANSFERASE"/>
    <property type="match status" value="1"/>
</dbReference>
<dbReference type="NCBIfam" id="NF006695">
    <property type="entry name" value="PRK09243.1-2"/>
    <property type="match status" value="1"/>
</dbReference>
<name>A0A398DPM4_9BACT</name>
<sequence>MDERRGQAYHRRFSPLYTDYYEYSMTQGYYLSGKGRDEAVFDIFYRQNPYGGGYAIAAGLRDAVEYVLNMRFTSEELGYLSSLGYREDFLQVLEKMRFTGDITAVPEGEVIFPGEPIISVKGPLIETQLLEGLILSMVNFQTLIATKARRMVCAGEGRSIVDFGLRRAQGDGGMGASRACFVGGVASTSNVLLAFEESVSVGGTMAHSWIQSFDSELEAFRAYAQMHPDDSVLLLDTYDTLGQGLPNAVVVGRELEEQGHHLQGVRLDSGDLAYLSKKVRAVLDEHGLGHVKISVSNQLDEYVIESLVDQGAPIDMFGVGTRLVTGYSDGALDGVYKMVQLKGRPIIKISENPAKINIPGEKELYRYYDSGDGLWLLDGLCLARGDDEPTVLMHPDFDYKKTEVAGLKRENIRKEIVKNGELVYAFPTLLETGVWSAQRFSLLYGEHKRFANPHAYHIGVSRELFDLRRSLIDARSS</sequence>
<dbReference type="InterPro" id="IPR006405">
    <property type="entry name" value="Nic_PRibTrfase_pncB"/>
</dbReference>
<dbReference type="Pfam" id="PF17956">
    <property type="entry name" value="NAPRTase_C"/>
    <property type="match status" value="1"/>
</dbReference>
<dbReference type="EMBL" id="QXIY01000011">
    <property type="protein sequence ID" value="RIE17165.1"/>
    <property type="molecule type" value="Genomic_DNA"/>
</dbReference>
<accession>A0A398DPM4</accession>
<comment type="catalytic activity">
    <reaction evidence="8 9">
        <text>5-phospho-alpha-D-ribose 1-diphosphate + nicotinate + ATP + H2O = nicotinate beta-D-ribonucleotide + ADP + phosphate + diphosphate</text>
        <dbReference type="Rhea" id="RHEA:36163"/>
        <dbReference type="ChEBI" id="CHEBI:15377"/>
        <dbReference type="ChEBI" id="CHEBI:30616"/>
        <dbReference type="ChEBI" id="CHEBI:32544"/>
        <dbReference type="ChEBI" id="CHEBI:33019"/>
        <dbReference type="ChEBI" id="CHEBI:43474"/>
        <dbReference type="ChEBI" id="CHEBI:57502"/>
        <dbReference type="ChEBI" id="CHEBI:58017"/>
        <dbReference type="ChEBI" id="CHEBI:456216"/>
        <dbReference type="EC" id="6.3.4.21"/>
    </reaction>
</comment>
<keyword evidence="5 9" id="KW-0436">Ligase</keyword>
<dbReference type="PIRSF" id="PIRSF000484">
    <property type="entry name" value="NAPRT"/>
    <property type="match status" value="1"/>
</dbReference>
<comment type="similarity">
    <text evidence="2 9">Belongs to the NAPRTase family.</text>
</comment>
<keyword evidence="4" id="KW-0597">Phosphoprotein</keyword>